<evidence type="ECO:0000256" key="1">
    <source>
        <dbReference type="SAM" id="Phobius"/>
    </source>
</evidence>
<protein>
    <submittedName>
        <fullName evidence="2">Uncharacterized protein</fullName>
    </submittedName>
</protein>
<dbReference type="KEGG" id="this:HZT40_21685"/>
<accession>A0A7L6AXR5</accession>
<dbReference type="Gene3D" id="3.40.1260.10">
    <property type="entry name" value="DsrEFH-like"/>
    <property type="match status" value="1"/>
</dbReference>
<keyword evidence="1" id="KW-1133">Transmembrane helix</keyword>
<keyword evidence="1" id="KW-0472">Membrane</keyword>
<dbReference type="SUPFAM" id="SSF75169">
    <property type="entry name" value="DsrEFH-like"/>
    <property type="match status" value="1"/>
</dbReference>
<feature type="transmembrane region" description="Helical" evidence="1">
    <location>
        <begin position="77"/>
        <end position="98"/>
    </location>
</feature>
<reference evidence="2" key="1">
    <citation type="submission" date="2020-06" db="EMBL/GenBank/DDBJ databases">
        <title>Analysis procedures for assessing recovery of high quality, complete, closed genomes from Nanopore long read metagenome sequencing.</title>
        <authorList>
            <person name="Bessarab I."/>
            <person name="Arumugam K."/>
            <person name="Haryono M."/>
            <person name="Liu X."/>
            <person name="Roy S."/>
            <person name="Zuniga-Montanez R.E."/>
            <person name="Qiu G."/>
            <person name="Drautz-Moses D.I."/>
            <person name="Law Y.Y."/>
            <person name="Wuertz S."/>
            <person name="Lauro F.M."/>
            <person name="Huson D.H."/>
            <person name="Williams R.B."/>
        </authorList>
    </citation>
    <scope>NUCLEOTIDE SEQUENCE [LARGE SCALE GENOMIC DNA]</scope>
    <source>
        <strain evidence="2">SSD2</strain>
    </source>
</reference>
<dbReference type="EMBL" id="CP059265">
    <property type="protein sequence ID" value="QLQ33788.1"/>
    <property type="molecule type" value="Genomic_DNA"/>
</dbReference>
<evidence type="ECO:0000313" key="2">
    <source>
        <dbReference type="EMBL" id="QLQ33788.1"/>
    </source>
</evidence>
<sequence>MKWEQCSTRDMLHALADGQLDMEQSRHVLSLLENNLSLQKELCEIQRIKHLVQTAYPLPKASRLGDGRQKSVGWRHAAGYVLAFSLTLLAGAVGNHYLAGHPMPSEGLALNNAAAYDNRFIVFVDSHEPVKLGKALDKAEHLAEQVEGSGGGVYVVTSAEGIDLLRLGTTRYESRILQMNSKYPHLRFVACSNTLYSFKQRGEMVELVDKTEVAPSAVEFVVQHLRQGWRYIAI</sequence>
<keyword evidence="1" id="KW-0812">Transmembrane</keyword>
<gene>
    <name evidence="2" type="ORF">HZT40_21685</name>
</gene>
<dbReference type="InterPro" id="IPR027396">
    <property type="entry name" value="DsrEFH-like"/>
</dbReference>
<dbReference type="AlphaFoldDB" id="A0A7L6AXR5"/>
<dbReference type="Proteomes" id="UP000510621">
    <property type="component" value="Chromosome"/>
</dbReference>
<organism evidence="2 3">
    <name type="scientific">Candidatus Thiothrix singaporensis</name>
    <dbReference type="NCBI Taxonomy" id="2799669"/>
    <lineage>
        <taxon>Bacteria</taxon>
        <taxon>Pseudomonadati</taxon>
        <taxon>Pseudomonadota</taxon>
        <taxon>Gammaproteobacteria</taxon>
        <taxon>Thiotrichales</taxon>
        <taxon>Thiotrichaceae</taxon>
        <taxon>Thiothrix</taxon>
    </lineage>
</organism>
<evidence type="ECO:0000313" key="3">
    <source>
        <dbReference type="Proteomes" id="UP000510621"/>
    </source>
</evidence>
<name>A0A7L6AXR5_9GAMM</name>
<proteinExistence type="predicted"/>
<keyword evidence="3" id="KW-1185">Reference proteome</keyword>